<dbReference type="EMBL" id="LRQE01000039">
    <property type="protein sequence ID" value="KXA28926.1"/>
    <property type="molecule type" value="Genomic_DNA"/>
</dbReference>
<dbReference type="GO" id="GO:0003677">
    <property type="term" value="F:DNA binding"/>
    <property type="evidence" value="ECO:0007669"/>
    <property type="project" value="UniProtKB-KW"/>
</dbReference>
<reference evidence="2 3" key="1">
    <citation type="submission" date="2016-01" db="EMBL/GenBank/DDBJ databases">
        <authorList>
            <person name="Oliw E.H."/>
        </authorList>
    </citation>
    <scope>NUCLEOTIDE SEQUENCE [LARGE SCALE GENOMIC DNA]</scope>
    <source>
        <strain evidence="2 3">CMW7756A</strain>
    </source>
</reference>
<dbReference type="CDD" id="cd00093">
    <property type="entry name" value="HTH_XRE"/>
    <property type="match status" value="1"/>
</dbReference>
<evidence type="ECO:0000313" key="2">
    <source>
        <dbReference type="EMBL" id="KXA28926.1"/>
    </source>
</evidence>
<organism evidence="2">
    <name type="scientific">Peptoniphilus harei</name>
    <dbReference type="NCBI Taxonomy" id="54005"/>
    <lineage>
        <taxon>Bacteria</taxon>
        <taxon>Bacillati</taxon>
        <taxon>Bacillota</taxon>
        <taxon>Tissierellia</taxon>
        <taxon>Tissierellales</taxon>
        <taxon>Peptoniphilaceae</taxon>
        <taxon>Peptoniphilus</taxon>
    </lineage>
</organism>
<dbReference type="InterPro" id="IPR001387">
    <property type="entry name" value="Cro/C1-type_HTH"/>
</dbReference>
<accession>A0A133PK46</accession>
<dbReference type="RefSeq" id="WP_060800550.1">
    <property type="nucleotide sequence ID" value="NZ_KQ957105.1"/>
</dbReference>
<dbReference type="PATRIC" id="fig|54005.3.peg.1520"/>
<sequence>MKKLKEIRENAGLSRRELSRLIGIKEARYGHYENGRRELPVSIAKKIGKVLEINWWDIYE</sequence>
<dbReference type="SUPFAM" id="SSF47413">
    <property type="entry name" value="lambda repressor-like DNA-binding domains"/>
    <property type="match status" value="1"/>
</dbReference>
<evidence type="ECO:0000313" key="3">
    <source>
        <dbReference type="Proteomes" id="UP000070174"/>
    </source>
</evidence>
<feature type="domain" description="HTH cro/C1-type" evidence="1">
    <location>
        <begin position="4"/>
        <end position="58"/>
    </location>
</feature>
<dbReference type="Proteomes" id="UP000070174">
    <property type="component" value="Unassembled WGS sequence"/>
</dbReference>
<comment type="caution">
    <text evidence="2">The sequence shown here is derived from an EMBL/GenBank/DDBJ whole genome shotgun (WGS) entry which is preliminary data.</text>
</comment>
<evidence type="ECO:0000259" key="1">
    <source>
        <dbReference type="PROSITE" id="PS50943"/>
    </source>
</evidence>
<gene>
    <name evidence="2" type="ORF">HMPREF3229_01558</name>
</gene>
<proteinExistence type="predicted"/>
<dbReference type="Gene3D" id="1.10.260.40">
    <property type="entry name" value="lambda repressor-like DNA-binding domains"/>
    <property type="match status" value="1"/>
</dbReference>
<dbReference type="InterPro" id="IPR010982">
    <property type="entry name" value="Lambda_DNA-bd_dom_sf"/>
</dbReference>
<dbReference type="PROSITE" id="PS50943">
    <property type="entry name" value="HTH_CROC1"/>
    <property type="match status" value="1"/>
</dbReference>
<keyword evidence="2" id="KW-0238">DNA-binding</keyword>
<dbReference type="AlphaFoldDB" id="A0A133PK46"/>
<name>A0A133PK46_9FIRM</name>
<protein>
    <submittedName>
        <fullName evidence="2">DNA-binding helix-turn-helix protein</fullName>
    </submittedName>
</protein>
<dbReference type="SMART" id="SM00530">
    <property type="entry name" value="HTH_XRE"/>
    <property type="match status" value="1"/>
</dbReference>
<dbReference type="Pfam" id="PF01381">
    <property type="entry name" value="HTH_3"/>
    <property type="match status" value="1"/>
</dbReference>